<dbReference type="InterPro" id="IPR050763">
    <property type="entry name" value="ABC_transporter_ATP-binding"/>
</dbReference>
<dbReference type="Pfam" id="PF00005">
    <property type="entry name" value="ABC_tran"/>
    <property type="match status" value="1"/>
</dbReference>
<dbReference type="SUPFAM" id="SSF52540">
    <property type="entry name" value="P-loop containing nucleoside triphosphate hydrolases"/>
    <property type="match status" value="1"/>
</dbReference>
<gene>
    <name evidence="12" type="ORF">GCM10011512_01360</name>
</gene>
<proteinExistence type="inferred from homology"/>
<evidence type="ECO:0000313" key="13">
    <source>
        <dbReference type="Proteomes" id="UP000597761"/>
    </source>
</evidence>
<dbReference type="InterPro" id="IPR025302">
    <property type="entry name" value="DrrA1/2-like_C"/>
</dbReference>
<keyword evidence="13" id="KW-1185">Reference proteome</keyword>
<dbReference type="EMBL" id="BMJI01000001">
    <property type="protein sequence ID" value="GGC78533.1"/>
    <property type="molecule type" value="Genomic_DNA"/>
</dbReference>
<evidence type="ECO:0000256" key="7">
    <source>
        <dbReference type="ARBA" id="ARBA00023136"/>
    </source>
</evidence>
<evidence type="ECO:0000256" key="9">
    <source>
        <dbReference type="ARBA" id="ARBA00049985"/>
    </source>
</evidence>
<dbReference type="RefSeq" id="WP_188664789.1">
    <property type="nucleotide sequence ID" value="NZ_BMJI01000001.1"/>
</dbReference>
<dbReference type="NCBIfam" id="TIGR01188">
    <property type="entry name" value="drrA"/>
    <property type="match status" value="1"/>
</dbReference>
<dbReference type="InterPro" id="IPR003439">
    <property type="entry name" value="ABC_transporter-like_ATP-bd"/>
</dbReference>
<name>A0ABQ1NJR4_9MICC</name>
<feature type="compositionally biased region" description="Basic residues" evidence="10">
    <location>
        <begin position="394"/>
        <end position="404"/>
    </location>
</feature>
<dbReference type="InterPro" id="IPR017871">
    <property type="entry name" value="ABC_transporter-like_CS"/>
</dbReference>
<dbReference type="PANTHER" id="PTHR42711">
    <property type="entry name" value="ABC TRANSPORTER ATP-BINDING PROTEIN"/>
    <property type="match status" value="1"/>
</dbReference>
<sequence>MATIQTRGITKTYASRSGPVHALTGVDLTVEAGTVRGLLGPNGAGKTTVVKVLTTLIQADAGSASINDIDVRRHPQRIRSIIGVSGQYSAVDENLTGLENLEMVGRLYHLGRKRARARAKELIDVFGLAEAGDRPVKGFSGGMRRRIDLAGALVINPQVLFLDEPTTGLDPRSRLGLWDVIRDLVGGGTTVLLTTQYLEEADQLADEISVIDAGRVIAEGTADELKAQVGGHRVAATLVDPADMAAVRDIMLRHGEGEPRVDGSGRQVDVAVEHGPVALQRVLADLDAAGVRVHDAGIRRPTLDDVFLQLTGHMAEESDADDEQAGARRKRGRRDDHEDGGAPDGDTADTGSPGGAIAGATTGIAGPAPDGADAHPETGGVMTDDPPDGERPRERARHRAGAER</sequence>
<reference evidence="13" key="1">
    <citation type="journal article" date="2019" name="Int. J. Syst. Evol. Microbiol.">
        <title>The Global Catalogue of Microorganisms (GCM) 10K type strain sequencing project: providing services to taxonomists for standard genome sequencing and annotation.</title>
        <authorList>
            <consortium name="The Broad Institute Genomics Platform"/>
            <consortium name="The Broad Institute Genome Sequencing Center for Infectious Disease"/>
            <person name="Wu L."/>
            <person name="Ma J."/>
        </authorList>
    </citation>
    <scope>NUCLEOTIDE SEQUENCE [LARGE SCALE GENOMIC DNA]</scope>
    <source>
        <strain evidence="13">CGMCC 1.15480</strain>
    </source>
</reference>
<dbReference type="GO" id="GO:0005524">
    <property type="term" value="F:ATP binding"/>
    <property type="evidence" value="ECO:0007669"/>
    <property type="project" value="UniProtKB-KW"/>
</dbReference>
<feature type="region of interest" description="Disordered" evidence="10">
    <location>
        <begin position="314"/>
        <end position="404"/>
    </location>
</feature>
<feature type="compositionally biased region" description="Low complexity" evidence="10">
    <location>
        <begin position="358"/>
        <end position="371"/>
    </location>
</feature>
<dbReference type="PANTHER" id="PTHR42711:SF19">
    <property type="entry name" value="DOXORUBICIN RESISTANCE ATP-BINDING PROTEIN DRRA"/>
    <property type="match status" value="1"/>
</dbReference>
<keyword evidence="5 12" id="KW-0067">ATP-binding</keyword>
<dbReference type="InterPro" id="IPR005894">
    <property type="entry name" value="DrrA"/>
</dbReference>
<evidence type="ECO:0000256" key="4">
    <source>
        <dbReference type="ARBA" id="ARBA00022741"/>
    </source>
</evidence>
<evidence type="ECO:0000259" key="11">
    <source>
        <dbReference type="PROSITE" id="PS50893"/>
    </source>
</evidence>
<accession>A0ABQ1NJR4</accession>
<evidence type="ECO:0000313" key="12">
    <source>
        <dbReference type="EMBL" id="GGC78533.1"/>
    </source>
</evidence>
<dbReference type="Gene3D" id="3.40.50.300">
    <property type="entry name" value="P-loop containing nucleotide triphosphate hydrolases"/>
    <property type="match status" value="1"/>
</dbReference>
<dbReference type="PROSITE" id="PS50893">
    <property type="entry name" value="ABC_TRANSPORTER_2"/>
    <property type="match status" value="1"/>
</dbReference>
<feature type="domain" description="ABC transporter" evidence="11">
    <location>
        <begin position="4"/>
        <end position="238"/>
    </location>
</feature>
<keyword evidence="7" id="KW-0472">Membrane</keyword>
<dbReference type="SMART" id="SM00382">
    <property type="entry name" value="AAA"/>
    <property type="match status" value="1"/>
</dbReference>
<keyword evidence="8" id="KW-0046">Antibiotic resistance</keyword>
<organism evidence="12 13">
    <name type="scientific">Tersicoccus solisilvae</name>
    <dbReference type="NCBI Taxonomy" id="1882339"/>
    <lineage>
        <taxon>Bacteria</taxon>
        <taxon>Bacillati</taxon>
        <taxon>Actinomycetota</taxon>
        <taxon>Actinomycetes</taxon>
        <taxon>Micrococcales</taxon>
        <taxon>Micrococcaceae</taxon>
        <taxon>Tersicoccus</taxon>
    </lineage>
</organism>
<evidence type="ECO:0000256" key="6">
    <source>
        <dbReference type="ARBA" id="ARBA00022967"/>
    </source>
</evidence>
<evidence type="ECO:0000256" key="10">
    <source>
        <dbReference type="SAM" id="MobiDB-lite"/>
    </source>
</evidence>
<comment type="similarity">
    <text evidence="9">Belongs to the ABC transporter superfamily. Drug exporter-1 (DrugE1) (TC 3.A.1.105) family.</text>
</comment>
<evidence type="ECO:0000256" key="1">
    <source>
        <dbReference type="ARBA" id="ARBA00004413"/>
    </source>
</evidence>
<protein>
    <submittedName>
        <fullName evidence="12">Daunorubicin resistance protein DrrA family ABC transporter ATP-binding protein</fullName>
    </submittedName>
</protein>
<dbReference type="InterPro" id="IPR027417">
    <property type="entry name" value="P-loop_NTPase"/>
</dbReference>
<keyword evidence="2" id="KW-0813">Transport</keyword>
<evidence type="ECO:0000256" key="5">
    <source>
        <dbReference type="ARBA" id="ARBA00022840"/>
    </source>
</evidence>
<comment type="caution">
    <text evidence="12">The sequence shown here is derived from an EMBL/GenBank/DDBJ whole genome shotgun (WGS) entry which is preliminary data.</text>
</comment>
<comment type="subcellular location">
    <subcellularLocation>
        <location evidence="1">Cell membrane</location>
        <topology evidence="1">Peripheral membrane protein</topology>
        <orientation evidence="1">Cytoplasmic side</orientation>
    </subcellularLocation>
</comment>
<evidence type="ECO:0000256" key="8">
    <source>
        <dbReference type="ARBA" id="ARBA00023251"/>
    </source>
</evidence>
<dbReference type="Proteomes" id="UP000597761">
    <property type="component" value="Unassembled WGS sequence"/>
</dbReference>
<dbReference type="InterPro" id="IPR003593">
    <property type="entry name" value="AAA+_ATPase"/>
</dbReference>
<evidence type="ECO:0000256" key="2">
    <source>
        <dbReference type="ARBA" id="ARBA00022448"/>
    </source>
</evidence>
<keyword evidence="3" id="KW-1003">Cell membrane</keyword>
<keyword evidence="6" id="KW-1278">Translocase</keyword>
<evidence type="ECO:0000256" key="3">
    <source>
        <dbReference type="ARBA" id="ARBA00022475"/>
    </source>
</evidence>
<dbReference type="PROSITE" id="PS00211">
    <property type="entry name" value="ABC_TRANSPORTER_1"/>
    <property type="match status" value="1"/>
</dbReference>
<dbReference type="Pfam" id="PF13732">
    <property type="entry name" value="DrrA1-3_C"/>
    <property type="match status" value="1"/>
</dbReference>
<keyword evidence="4" id="KW-0547">Nucleotide-binding</keyword>